<dbReference type="Proteomes" id="UP000061457">
    <property type="component" value="Chromosome I"/>
</dbReference>
<dbReference type="SMART" id="SM00866">
    <property type="entry name" value="UTRA"/>
    <property type="match status" value="1"/>
</dbReference>
<dbReference type="AlphaFoldDB" id="A0A0S2K1J4"/>
<dbReference type="PROSITE" id="PS50949">
    <property type="entry name" value="HTH_GNTR"/>
    <property type="match status" value="1"/>
</dbReference>
<proteinExistence type="predicted"/>
<dbReference type="CDD" id="cd07377">
    <property type="entry name" value="WHTH_GntR"/>
    <property type="match status" value="1"/>
</dbReference>
<dbReference type="PATRIC" id="fig|161398.10.peg.1455"/>
<dbReference type="OrthoDB" id="8365150at2"/>
<evidence type="ECO:0000256" key="1">
    <source>
        <dbReference type="ARBA" id="ARBA00023015"/>
    </source>
</evidence>
<name>A0A0S2K1J4_9GAMM</name>
<dbReference type="InterPro" id="IPR028978">
    <property type="entry name" value="Chorismate_lyase_/UTRA_dom_sf"/>
</dbReference>
<dbReference type="InterPro" id="IPR050679">
    <property type="entry name" value="Bact_HTH_transcr_reg"/>
</dbReference>
<dbReference type="Pfam" id="PF07702">
    <property type="entry name" value="UTRA"/>
    <property type="match status" value="1"/>
</dbReference>
<dbReference type="InterPro" id="IPR036388">
    <property type="entry name" value="WH-like_DNA-bd_sf"/>
</dbReference>
<sequence>MLLYQVIRNHIQNLVNEGRLNAGSKLPSERSLQEQFNSTRITVREALARLESEGVIYSQKRKGWFVTPEKLKWHPARKVNFNALSESQGFVPSTKVIELMTPSNEHSIASFHFDDKPIYKLTRARYLDGRGVLVEEIHCLAARFNHLEKQVLNGSITDVMKQHYQVDVSHEQCNISVTVLPDYAAEILEKNSGTPCLKVQRARYDNEDNLVDFNLEFWLHDCIEMVVEGS</sequence>
<dbReference type="InterPro" id="IPR011663">
    <property type="entry name" value="UTRA"/>
</dbReference>
<protein>
    <submittedName>
        <fullName evidence="5">2-aminoethylphosphonate transport, repressor</fullName>
    </submittedName>
</protein>
<dbReference type="GO" id="GO:0003677">
    <property type="term" value="F:DNA binding"/>
    <property type="evidence" value="ECO:0007669"/>
    <property type="project" value="UniProtKB-KW"/>
</dbReference>
<dbReference type="Pfam" id="PF00392">
    <property type="entry name" value="GntR"/>
    <property type="match status" value="1"/>
</dbReference>
<evidence type="ECO:0000256" key="3">
    <source>
        <dbReference type="ARBA" id="ARBA00023163"/>
    </source>
</evidence>
<gene>
    <name evidence="5" type="ORF">PP2015_1431</name>
</gene>
<reference evidence="6" key="1">
    <citation type="submission" date="2015-11" db="EMBL/GenBank/DDBJ databases">
        <authorList>
            <person name="Kim K.M."/>
        </authorList>
    </citation>
    <scope>NUCLEOTIDE SEQUENCE [LARGE SCALE GENOMIC DNA]</scope>
    <source>
        <strain evidence="6">KCTC 12086</strain>
    </source>
</reference>
<dbReference type="InterPro" id="IPR036390">
    <property type="entry name" value="WH_DNA-bd_sf"/>
</dbReference>
<dbReference type="EMBL" id="CP013187">
    <property type="protein sequence ID" value="ALO41935.1"/>
    <property type="molecule type" value="Genomic_DNA"/>
</dbReference>
<dbReference type="InterPro" id="IPR000524">
    <property type="entry name" value="Tscrpt_reg_HTH_GntR"/>
</dbReference>
<dbReference type="Gene3D" id="1.10.10.10">
    <property type="entry name" value="Winged helix-like DNA-binding domain superfamily/Winged helix DNA-binding domain"/>
    <property type="match status" value="1"/>
</dbReference>
<dbReference type="Gene3D" id="3.40.1410.10">
    <property type="entry name" value="Chorismate lyase-like"/>
    <property type="match status" value="1"/>
</dbReference>
<keyword evidence="1" id="KW-0805">Transcription regulation</keyword>
<dbReference type="STRING" id="161398.PP2015_1431"/>
<evidence type="ECO:0000313" key="6">
    <source>
        <dbReference type="Proteomes" id="UP000061457"/>
    </source>
</evidence>
<dbReference type="SUPFAM" id="SSF46785">
    <property type="entry name" value="Winged helix' DNA-binding domain"/>
    <property type="match status" value="1"/>
</dbReference>
<dbReference type="SMART" id="SM00345">
    <property type="entry name" value="HTH_GNTR"/>
    <property type="match status" value="1"/>
</dbReference>
<dbReference type="PANTHER" id="PTHR44846:SF1">
    <property type="entry name" value="MANNOSYL-D-GLYCERATE TRANSPORT_METABOLISM SYSTEM REPRESSOR MNGR-RELATED"/>
    <property type="match status" value="1"/>
</dbReference>
<evidence type="ECO:0000313" key="5">
    <source>
        <dbReference type="EMBL" id="ALO41935.1"/>
    </source>
</evidence>
<evidence type="ECO:0000259" key="4">
    <source>
        <dbReference type="PROSITE" id="PS50949"/>
    </source>
</evidence>
<dbReference type="GO" id="GO:0045892">
    <property type="term" value="P:negative regulation of DNA-templated transcription"/>
    <property type="evidence" value="ECO:0007669"/>
    <property type="project" value="TreeGrafter"/>
</dbReference>
<keyword evidence="6" id="KW-1185">Reference proteome</keyword>
<dbReference type="PANTHER" id="PTHR44846">
    <property type="entry name" value="MANNOSYL-D-GLYCERATE TRANSPORT/METABOLISM SYSTEM REPRESSOR MNGR-RELATED"/>
    <property type="match status" value="1"/>
</dbReference>
<dbReference type="SUPFAM" id="SSF64288">
    <property type="entry name" value="Chorismate lyase-like"/>
    <property type="match status" value="1"/>
</dbReference>
<evidence type="ECO:0000256" key="2">
    <source>
        <dbReference type="ARBA" id="ARBA00023125"/>
    </source>
</evidence>
<dbReference type="PRINTS" id="PR00035">
    <property type="entry name" value="HTHGNTR"/>
</dbReference>
<organism evidence="5 6">
    <name type="scientific">Pseudoalteromonas phenolica</name>
    <dbReference type="NCBI Taxonomy" id="161398"/>
    <lineage>
        <taxon>Bacteria</taxon>
        <taxon>Pseudomonadati</taxon>
        <taxon>Pseudomonadota</taxon>
        <taxon>Gammaproteobacteria</taxon>
        <taxon>Alteromonadales</taxon>
        <taxon>Pseudoalteromonadaceae</taxon>
        <taxon>Pseudoalteromonas</taxon>
    </lineage>
</organism>
<accession>A0A0S2K1J4</accession>
<dbReference type="KEGG" id="pphe:PP2015_1431"/>
<keyword evidence="3" id="KW-0804">Transcription</keyword>
<keyword evidence="2" id="KW-0238">DNA-binding</keyword>
<feature type="domain" description="HTH gntR-type" evidence="4">
    <location>
        <begin position="1"/>
        <end position="69"/>
    </location>
</feature>
<dbReference type="GO" id="GO:0003700">
    <property type="term" value="F:DNA-binding transcription factor activity"/>
    <property type="evidence" value="ECO:0007669"/>
    <property type="project" value="InterPro"/>
</dbReference>
<dbReference type="RefSeq" id="WP_058029630.1">
    <property type="nucleotide sequence ID" value="NZ_CP013187.1"/>
</dbReference>